<keyword evidence="1" id="KW-0732">Signal</keyword>
<protein>
    <submittedName>
        <fullName evidence="2">Uncharacterized protein</fullName>
    </submittedName>
</protein>
<keyword evidence="3" id="KW-1185">Reference proteome</keyword>
<gene>
    <name evidence="2" type="ORF">FPZ44_17255</name>
</gene>
<sequence>MKAWNKLLLTTTAVTLLALPLSASALSSVNATGPVPTAKVIENKQEAAEQAGTKGLLEQIVHTKKGSQVFVKGEGLRPIDQDTIILNVTNSVPVVDQHGNPADLLEALQQEWTVTAYYNPAITKSLPAKGNAEKFVVERPEVKAMVSTGIIDSTGKDRVVMVGDSKIVLNMSEETVITDKNGKALKQSDLKAGQRIEAHYGPMMTASLPPISPAQKIVVLGETSHVEGVVGKDMSKDAKSIYIDTAGDKKMENDMILHLNEDTSIINIVGTPVKPEEIKKGTKVAAYHSLATTFSLPAQSSAYVIVVLPEPVK</sequence>
<proteinExistence type="predicted"/>
<dbReference type="OrthoDB" id="2029085at2"/>
<dbReference type="Proteomes" id="UP000318102">
    <property type="component" value="Unassembled WGS sequence"/>
</dbReference>
<comment type="caution">
    <text evidence="2">The sequence shown here is derived from an EMBL/GenBank/DDBJ whole genome shotgun (WGS) entry which is preliminary data.</text>
</comment>
<accession>A0A559IPI6</accession>
<evidence type="ECO:0000256" key="1">
    <source>
        <dbReference type="SAM" id="SignalP"/>
    </source>
</evidence>
<feature type="chain" id="PRO_5022128709" evidence="1">
    <location>
        <begin position="26"/>
        <end position="313"/>
    </location>
</feature>
<organism evidence="2 3">
    <name type="scientific">Paenibacillus agilis</name>
    <dbReference type="NCBI Taxonomy" id="3020863"/>
    <lineage>
        <taxon>Bacteria</taxon>
        <taxon>Bacillati</taxon>
        <taxon>Bacillota</taxon>
        <taxon>Bacilli</taxon>
        <taxon>Bacillales</taxon>
        <taxon>Paenibacillaceae</taxon>
        <taxon>Paenibacillus</taxon>
    </lineage>
</organism>
<dbReference type="AlphaFoldDB" id="A0A559IPI6"/>
<feature type="signal peptide" evidence="1">
    <location>
        <begin position="1"/>
        <end position="25"/>
    </location>
</feature>
<evidence type="ECO:0000313" key="2">
    <source>
        <dbReference type="EMBL" id="TVX89526.1"/>
    </source>
</evidence>
<evidence type="ECO:0000313" key="3">
    <source>
        <dbReference type="Proteomes" id="UP000318102"/>
    </source>
</evidence>
<dbReference type="RefSeq" id="WP_144992106.1">
    <property type="nucleotide sequence ID" value="NZ_VNJK01000002.1"/>
</dbReference>
<name>A0A559IPI6_9BACL</name>
<reference evidence="2 3" key="1">
    <citation type="submission" date="2019-07" db="EMBL/GenBank/DDBJ databases">
        <authorList>
            <person name="Kim J."/>
        </authorList>
    </citation>
    <scope>NUCLEOTIDE SEQUENCE [LARGE SCALE GENOMIC DNA]</scope>
    <source>
        <strain evidence="2 3">N4</strain>
    </source>
</reference>
<dbReference type="EMBL" id="VNJK01000002">
    <property type="protein sequence ID" value="TVX89526.1"/>
    <property type="molecule type" value="Genomic_DNA"/>
</dbReference>